<dbReference type="OrthoDB" id="9812943at2"/>
<dbReference type="PROSITE" id="PS51219">
    <property type="entry name" value="DPCK"/>
    <property type="match status" value="1"/>
</dbReference>
<comment type="function">
    <text evidence="5">Catalyzes the phosphorylation of the 3'-hydroxyl group of dephosphocoenzyme A to form coenzyme A.</text>
</comment>
<dbReference type="InterPro" id="IPR001977">
    <property type="entry name" value="Depp_CoAkinase"/>
</dbReference>
<name>A0A0K0XWG8_9GAMM</name>
<gene>
    <name evidence="5" type="primary">coaE</name>
    <name evidence="7" type="ORF">WM2015_1645</name>
</gene>
<keyword evidence="3 5" id="KW-0067">ATP-binding</keyword>
<keyword evidence="2 5" id="KW-0547">Nucleotide-binding</keyword>
<dbReference type="Gene3D" id="3.40.50.300">
    <property type="entry name" value="P-loop containing nucleotide triphosphate hydrolases"/>
    <property type="match status" value="1"/>
</dbReference>
<feature type="binding site" evidence="5">
    <location>
        <begin position="19"/>
        <end position="24"/>
    </location>
    <ligand>
        <name>ATP</name>
        <dbReference type="ChEBI" id="CHEBI:30616"/>
    </ligand>
</feature>
<dbReference type="PATRIC" id="fig|1579979.3.peg.1686"/>
<evidence type="ECO:0000313" key="8">
    <source>
        <dbReference type="Proteomes" id="UP000066624"/>
    </source>
</evidence>
<dbReference type="EC" id="2.7.1.24" evidence="5 6"/>
<dbReference type="GO" id="GO:0004140">
    <property type="term" value="F:dephospho-CoA kinase activity"/>
    <property type="evidence" value="ECO:0007669"/>
    <property type="project" value="UniProtKB-UniRule"/>
</dbReference>
<evidence type="ECO:0000256" key="5">
    <source>
        <dbReference type="HAMAP-Rule" id="MF_00376"/>
    </source>
</evidence>
<proteinExistence type="inferred from homology"/>
<evidence type="ECO:0000313" key="7">
    <source>
        <dbReference type="EMBL" id="AKS42015.1"/>
    </source>
</evidence>
<dbReference type="SUPFAM" id="SSF52540">
    <property type="entry name" value="P-loop containing nucleoside triphosphate hydrolases"/>
    <property type="match status" value="1"/>
</dbReference>
<dbReference type="AlphaFoldDB" id="A0A0K0XWG8"/>
<dbReference type="CDD" id="cd02022">
    <property type="entry name" value="DPCK"/>
    <property type="match status" value="1"/>
</dbReference>
<dbReference type="HAMAP" id="MF_00376">
    <property type="entry name" value="Dephospho_CoA_kinase"/>
    <property type="match status" value="1"/>
</dbReference>
<evidence type="ECO:0000256" key="2">
    <source>
        <dbReference type="ARBA" id="ARBA00022741"/>
    </source>
</evidence>
<evidence type="ECO:0000256" key="1">
    <source>
        <dbReference type="ARBA" id="ARBA00009018"/>
    </source>
</evidence>
<comment type="similarity">
    <text evidence="1 5">Belongs to the CoaE family.</text>
</comment>
<dbReference type="EMBL" id="CP012154">
    <property type="protein sequence ID" value="AKS42015.1"/>
    <property type="molecule type" value="Genomic_DNA"/>
</dbReference>
<evidence type="ECO:0000256" key="3">
    <source>
        <dbReference type="ARBA" id="ARBA00022840"/>
    </source>
</evidence>
<comment type="pathway">
    <text evidence="5">Cofactor biosynthesis; coenzyme A biosynthesis; CoA from (R)-pantothenate: step 5/5.</text>
</comment>
<dbReference type="Pfam" id="PF01121">
    <property type="entry name" value="CoaE"/>
    <property type="match status" value="1"/>
</dbReference>
<dbReference type="KEGG" id="wma:WM2015_1645"/>
<accession>A0A0K0XWG8</accession>
<keyword evidence="5" id="KW-0963">Cytoplasm</keyword>
<keyword evidence="4 5" id="KW-0173">Coenzyme A biosynthesis</keyword>
<dbReference type="GO" id="GO:0015937">
    <property type="term" value="P:coenzyme A biosynthetic process"/>
    <property type="evidence" value="ECO:0007669"/>
    <property type="project" value="UniProtKB-UniRule"/>
</dbReference>
<protein>
    <recommendedName>
        <fullName evidence="5 6">Dephospho-CoA kinase</fullName>
        <ecNumber evidence="5 6">2.7.1.24</ecNumber>
    </recommendedName>
    <alternativeName>
        <fullName evidence="5">Dephosphocoenzyme A kinase</fullName>
    </alternativeName>
</protein>
<dbReference type="NCBIfam" id="TIGR00152">
    <property type="entry name" value="dephospho-CoA kinase"/>
    <property type="match status" value="1"/>
</dbReference>
<organism evidence="7 8">
    <name type="scientific">Wenzhouxiangella marina</name>
    <dbReference type="NCBI Taxonomy" id="1579979"/>
    <lineage>
        <taxon>Bacteria</taxon>
        <taxon>Pseudomonadati</taxon>
        <taxon>Pseudomonadota</taxon>
        <taxon>Gammaproteobacteria</taxon>
        <taxon>Chromatiales</taxon>
        <taxon>Wenzhouxiangellaceae</taxon>
        <taxon>Wenzhouxiangella</taxon>
    </lineage>
</organism>
<evidence type="ECO:0000256" key="4">
    <source>
        <dbReference type="ARBA" id="ARBA00022993"/>
    </source>
</evidence>
<dbReference type="PANTHER" id="PTHR10695:SF46">
    <property type="entry name" value="BIFUNCTIONAL COENZYME A SYNTHASE-RELATED"/>
    <property type="match status" value="1"/>
</dbReference>
<dbReference type="InterPro" id="IPR027417">
    <property type="entry name" value="P-loop_NTPase"/>
</dbReference>
<dbReference type="PANTHER" id="PTHR10695">
    <property type="entry name" value="DEPHOSPHO-COA KINASE-RELATED"/>
    <property type="match status" value="1"/>
</dbReference>
<keyword evidence="5" id="KW-0808">Transferase</keyword>
<evidence type="ECO:0000256" key="6">
    <source>
        <dbReference type="NCBIfam" id="TIGR00152"/>
    </source>
</evidence>
<reference evidence="7 8" key="1">
    <citation type="submission" date="2015-07" db="EMBL/GenBank/DDBJ databases">
        <authorList>
            <person name="Noorani M."/>
        </authorList>
    </citation>
    <scope>NUCLEOTIDE SEQUENCE [LARGE SCALE GENOMIC DNA]</scope>
    <source>
        <strain evidence="7 8">KCTC 42284</strain>
    </source>
</reference>
<keyword evidence="5 7" id="KW-0418">Kinase</keyword>
<dbReference type="GO" id="GO:0005737">
    <property type="term" value="C:cytoplasm"/>
    <property type="evidence" value="ECO:0007669"/>
    <property type="project" value="UniProtKB-SubCell"/>
</dbReference>
<keyword evidence="8" id="KW-1185">Reference proteome</keyword>
<dbReference type="RefSeq" id="WP_049725610.1">
    <property type="nucleotide sequence ID" value="NZ_CP012154.1"/>
</dbReference>
<sequence>MQNLTTGRPYLVALTGGIASGKTAVSDGLAARGAVIIDTDLLAREVVQPGSIGLERIVDVFGEDILQANGALDRRALRQRIFDSPAARQQLEQITHPLIEQRVRERIRQAGRSELVVLVVPLLVETGLFDDVDEVLVVDVPREVQIERLTARDGISIEQAEQILAAQASREERLARADQVIENDGSLADLEDRIDRYFDRLKRRSERKLRLVR</sequence>
<dbReference type="Proteomes" id="UP000066624">
    <property type="component" value="Chromosome"/>
</dbReference>
<comment type="subcellular location">
    <subcellularLocation>
        <location evidence="5">Cytoplasm</location>
    </subcellularLocation>
</comment>
<dbReference type="GO" id="GO:0005524">
    <property type="term" value="F:ATP binding"/>
    <property type="evidence" value="ECO:0007669"/>
    <property type="project" value="UniProtKB-UniRule"/>
</dbReference>
<dbReference type="UniPathway" id="UPA00241">
    <property type="reaction ID" value="UER00356"/>
</dbReference>
<dbReference type="STRING" id="1579979.WM2015_1645"/>
<comment type="catalytic activity">
    <reaction evidence="5">
        <text>3'-dephospho-CoA + ATP = ADP + CoA + H(+)</text>
        <dbReference type="Rhea" id="RHEA:18245"/>
        <dbReference type="ChEBI" id="CHEBI:15378"/>
        <dbReference type="ChEBI" id="CHEBI:30616"/>
        <dbReference type="ChEBI" id="CHEBI:57287"/>
        <dbReference type="ChEBI" id="CHEBI:57328"/>
        <dbReference type="ChEBI" id="CHEBI:456216"/>
        <dbReference type="EC" id="2.7.1.24"/>
    </reaction>
</comment>